<accession>A0ABD0YDR7</accession>
<dbReference type="AlphaFoldDB" id="A0ABD0YDR7"/>
<sequence>MLLSQLYATKNEISESTGDGLDYFREDVGLNTFNYNWILHWPSWMDRTAYNATNWYRTGEQFYYYHQQILASKSGIILGKGIGTGIGNPLTSLRDPAYYVVLDWITTFVQEFKKHNLPPYTKEELSFDGIKIDEFTVNDTETYFDYFVIDASKGLEPWKKGYKVRQKRLNHTPIQVRLNITNSNDEDKGALIRIFIGPFHHHSGITFDMSRQMFYELDRFPNTLKVGENIITRNEDDFTSLVDDDLNDRSSHLSKLSGCGLPRRLAVPQGKKDGLVLLMYAMISPFPEFPESLTWTTDAEVQRLCEQNMFLDNRAMGFPFDRLVTNHKHWSSDNHETTNITIYHRD</sequence>
<dbReference type="PANTHER" id="PTHR11511">
    <property type="entry name" value="LARVAL STORAGE PROTEIN/PHENOLOXIDASE"/>
    <property type="match status" value="1"/>
</dbReference>
<dbReference type="InterPro" id="IPR037020">
    <property type="entry name" value="Hemocyanin_C_sf"/>
</dbReference>
<dbReference type="SUPFAM" id="SSF48056">
    <property type="entry name" value="Di-copper centre-containing domain"/>
    <property type="match status" value="1"/>
</dbReference>
<dbReference type="Proteomes" id="UP001558652">
    <property type="component" value="Unassembled WGS sequence"/>
</dbReference>
<dbReference type="PANTHER" id="PTHR11511:SF5">
    <property type="entry name" value="FAT-BODY PROTEIN 1-RELATED"/>
    <property type="match status" value="1"/>
</dbReference>
<keyword evidence="1" id="KW-0758">Storage protein</keyword>
<dbReference type="InterPro" id="IPR005203">
    <property type="entry name" value="Hemocyanin_C"/>
</dbReference>
<evidence type="ECO:0000256" key="1">
    <source>
        <dbReference type="ARBA" id="ARBA00022761"/>
    </source>
</evidence>
<dbReference type="Pfam" id="PF00372">
    <property type="entry name" value="Hemocyanin_M"/>
    <property type="match status" value="1"/>
</dbReference>
<feature type="domain" description="Hemocyanin C-terminal" evidence="3">
    <location>
        <begin position="119"/>
        <end position="344"/>
    </location>
</feature>
<feature type="domain" description="Hemocyanin middle" evidence="2">
    <location>
        <begin position="15"/>
        <end position="71"/>
    </location>
</feature>
<protein>
    <submittedName>
        <fullName evidence="4">Uncharacterized protein</fullName>
    </submittedName>
</protein>
<evidence type="ECO:0000313" key="4">
    <source>
        <dbReference type="EMBL" id="KAL1109964.1"/>
    </source>
</evidence>
<dbReference type="InterPro" id="IPR014756">
    <property type="entry name" value="Ig_E-set"/>
</dbReference>
<dbReference type="GO" id="GO:0046872">
    <property type="term" value="F:metal ion binding"/>
    <property type="evidence" value="ECO:0007669"/>
    <property type="project" value="UniProtKB-KW"/>
</dbReference>
<gene>
    <name evidence="4" type="ORF">AAG570_014073</name>
</gene>
<reference evidence="4 5" key="1">
    <citation type="submission" date="2024-07" db="EMBL/GenBank/DDBJ databases">
        <title>Chromosome-level genome assembly of the water stick insect Ranatra chinensis (Heteroptera: Nepidae).</title>
        <authorList>
            <person name="Liu X."/>
        </authorList>
    </citation>
    <scope>NUCLEOTIDE SEQUENCE [LARGE SCALE GENOMIC DNA]</scope>
    <source>
        <strain evidence="4">Cailab_2021Rc</strain>
        <tissue evidence="4">Muscle</tissue>
    </source>
</reference>
<proteinExistence type="predicted"/>
<dbReference type="EMBL" id="JBFDAA010000114">
    <property type="protein sequence ID" value="KAL1109964.1"/>
    <property type="molecule type" value="Genomic_DNA"/>
</dbReference>
<comment type="caution">
    <text evidence="4">The sequence shown here is derived from an EMBL/GenBank/DDBJ whole genome shotgun (WGS) entry which is preliminary data.</text>
</comment>
<dbReference type="Gene3D" id="1.10.1280.10">
    <property type="entry name" value="Di-copper center containing domain from catechol oxidase"/>
    <property type="match status" value="1"/>
</dbReference>
<organism evidence="4 5">
    <name type="scientific">Ranatra chinensis</name>
    <dbReference type="NCBI Taxonomy" id="642074"/>
    <lineage>
        <taxon>Eukaryota</taxon>
        <taxon>Metazoa</taxon>
        <taxon>Ecdysozoa</taxon>
        <taxon>Arthropoda</taxon>
        <taxon>Hexapoda</taxon>
        <taxon>Insecta</taxon>
        <taxon>Pterygota</taxon>
        <taxon>Neoptera</taxon>
        <taxon>Paraneoptera</taxon>
        <taxon>Hemiptera</taxon>
        <taxon>Heteroptera</taxon>
        <taxon>Panheteroptera</taxon>
        <taxon>Nepomorpha</taxon>
        <taxon>Nepidae</taxon>
        <taxon>Ranatrinae</taxon>
        <taxon>Ranatra</taxon>
    </lineage>
</organism>
<dbReference type="Gene3D" id="2.60.40.1520">
    <property type="entry name" value="Hemocyanin, C-terminal domain"/>
    <property type="match status" value="1"/>
</dbReference>
<dbReference type="GO" id="GO:0006582">
    <property type="term" value="P:melanin metabolic process"/>
    <property type="evidence" value="ECO:0007669"/>
    <property type="project" value="UniProtKB-ARBA"/>
</dbReference>
<name>A0ABD0YDR7_9HEMI</name>
<dbReference type="InterPro" id="IPR008922">
    <property type="entry name" value="Di-copper_centre_dom_sf"/>
</dbReference>
<dbReference type="Pfam" id="PF03723">
    <property type="entry name" value="Hemocyanin_C"/>
    <property type="match status" value="1"/>
</dbReference>
<dbReference type="GO" id="GO:0004503">
    <property type="term" value="F:tyrosinase activity"/>
    <property type="evidence" value="ECO:0007669"/>
    <property type="project" value="UniProtKB-ARBA"/>
</dbReference>
<evidence type="ECO:0000259" key="2">
    <source>
        <dbReference type="Pfam" id="PF00372"/>
    </source>
</evidence>
<evidence type="ECO:0000259" key="3">
    <source>
        <dbReference type="Pfam" id="PF03723"/>
    </source>
</evidence>
<dbReference type="InterPro" id="IPR000896">
    <property type="entry name" value="Hemocyanin/hexamerin_mid_dom"/>
</dbReference>
<dbReference type="PRINTS" id="PR00187">
    <property type="entry name" value="HAEMOCYANIN"/>
</dbReference>
<keyword evidence="5" id="KW-1185">Reference proteome</keyword>
<dbReference type="PROSITE" id="PS00210">
    <property type="entry name" value="HEMOCYANIN_2"/>
    <property type="match status" value="1"/>
</dbReference>
<dbReference type="SUPFAM" id="SSF81296">
    <property type="entry name" value="E set domains"/>
    <property type="match status" value="1"/>
</dbReference>
<evidence type="ECO:0000313" key="5">
    <source>
        <dbReference type="Proteomes" id="UP001558652"/>
    </source>
</evidence>
<dbReference type="InterPro" id="IPR013788">
    <property type="entry name" value="Hemocyanin/hexamerin"/>
</dbReference>